<feature type="transmembrane region" description="Helical" evidence="8">
    <location>
        <begin position="6"/>
        <end position="23"/>
    </location>
</feature>
<evidence type="ECO:0000256" key="6">
    <source>
        <dbReference type="ARBA" id="ARBA00023136"/>
    </source>
</evidence>
<dbReference type="InterPro" id="IPR051085">
    <property type="entry name" value="MB_O-acyltransferase"/>
</dbReference>
<dbReference type="GO" id="GO:0042121">
    <property type="term" value="P:alginic acid biosynthetic process"/>
    <property type="evidence" value="ECO:0007669"/>
    <property type="project" value="InterPro"/>
</dbReference>
<comment type="subcellular location">
    <subcellularLocation>
        <location evidence="1">Cell membrane</location>
        <topology evidence="1">Multi-pass membrane protein</topology>
    </subcellularLocation>
</comment>
<feature type="transmembrane region" description="Helical" evidence="8">
    <location>
        <begin position="142"/>
        <end position="160"/>
    </location>
</feature>
<accession>A0A1G5S0V4</accession>
<evidence type="ECO:0000313" key="9">
    <source>
        <dbReference type="EMBL" id="SCZ79778.1"/>
    </source>
</evidence>
<feature type="transmembrane region" description="Helical" evidence="8">
    <location>
        <begin position="448"/>
        <end position="469"/>
    </location>
</feature>
<feature type="transmembrane region" description="Helical" evidence="8">
    <location>
        <begin position="104"/>
        <end position="122"/>
    </location>
</feature>
<reference evidence="9 10" key="1">
    <citation type="submission" date="2016-10" db="EMBL/GenBank/DDBJ databases">
        <authorList>
            <person name="de Groot N.N."/>
        </authorList>
    </citation>
    <scope>NUCLEOTIDE SEQUENCE [LARGE SCALE GENOMIC DNA]</scope>
    <source>
        <strain evidence="9 10">DSM 10317</strain>
    </source>
</reference>
<evidence type="ECO:0000256" key="2">
    <source>
        <dbReference type="ARBA" id="ARBA00010323"/>
    </source>
</evidence>
<keyword evidence="4 8" id="KW-0812">Transmembrane</keyword>
<name>A0A1G5S0V4_PSEXY</name>
<dbReference type="GO" id="GO:0005886">
    <property type="term" value="C:plasma membrane"/>
    <property type="evidence" value="ECO:0007669"/>
    <property type="project" value="UniProtKB-SubCell"/>
</dbReference>
<evidence type="ECO:0000256" key="1">
    <source>
        <dbReference type="ARBA" id="ARBA00004651"/>
    </source>
</evidence>
<protein>
    <submittedName>
        <fullName evidence="9">Alginate O-acetyltransferase complex protein AlgI</fullName>
    </submittedName>
</protein>
<dbReference type="AlphaFoldDB" id="A0A1G5S0V4"/>
<comment type="similarity">
    <text evidence="2 7">Belongs to the membrane-bound acyltransferase family.</text>
</comment>
<keyword evidence="5 8" id="KW-1133">Transmembrane helix</keyword>
<feature type="transmembrane region" description="Helical" evidence="8">
    <location>
        <begin position="333"/>
        <end position="356"/>
    </location>
</feature>
<organism evidence="9 10">
    <name type="scientific">Pseudobutyrivibrio xylanivorans</name>
    <dbReference type="NCBI Taxonomy" id="185007"/>
    <lineage>
        <taxon>Bacteria</taxon>
        <taxon>Bacillati</taxon>
        <taxon>Bacillota</taxon>
        <taxon>Clostridia</taxon>
        <taxon>Lachnospirales</taxon>
        <taxon>Lachnospiraceae</taxon>
        <taxon>Pseudobutyrivibrio</taxon>
    </lineage>
</organism>
<keyword evidence="6 7" id="KW-0472">Membrane</keyword>
<dbReference type="InterPro" id="IPR004299">
    <property type="entry name" value="MBOAT_fam"/>
</dbReference>
<dbReference type="PANTHER" id="PTHR13285">
    <property type="entry name" value="ACYLTRANSFERASE"/>
    <property type="match status" value="1"/>
</dbReference>
<evidence type="ECO:0000313" key="10">
    <source>
        <dbReference type="Proteomes" id="UP000199428"/>
    </source>
</evidence>
<dbReference type="InterPro" id="IPR024194">
    <property type="entry name" value="Ac/AlaTfrase_AlgI/DltB"/>
</dbReference>
<proteinExistence type="inferred from homology"/>
<dbReference type="Pfam" id="PF03062">
    <property type="entry name" value="MBOAT"/>
    <property type="match status" value="1"/>
</dbReference>
<dbReference type="PIRSF" id="PIRSF016636">
    <property type="entry name" value="AlgI_DltB"/>
    <property type="match status" value="1"/>
</dbReference>
<dbReference type="GO" id="GO:0016746">
    <property type="term" value="F:acyltransferase activity"/>
    <property type="evidence" value="ECO:0007669"/>
    <property type="project" value="UniProtKB-KW"/>
</dbReference>
<evidence type="ECO:0000256" key="5">
    <source>
        <dbReference type="ARBA" id="ARBA00022989"/>
    </source>
</evidence>
<feature type="transmembrane region" description="Helical" evidence="8">
    <location>
        <begin position="51"/>
        <end position="69"/>
    </location>
</feature>
<evidence type="ECO:0000256" key="3">
    <source>
        <dbReference type="ARBA" id="ARBA00022475"/>
    </source>
</evidence>
<dbReference type="PANTHER" id="PTHR13285:SF18">
    <property type="entry name" value="PROTEIN-CYSTEINE N-PALMITOYLTRANSFERASE RASP"/>
    <property type="match status" value="1"/>
</dbReference>
<feature type="transmembrane region" description="Helical" evidence="8">
    <location>
        <begin position="481"/>
        <end position="505"/>
    </location>
</feature>
<dbReference type="InterPro" id="IPR028362">
    <property type="entry name" value="AlgI"/>
</dbReference>
<keyword evidence="3 7" id="KW-1003">Cell membrane</keyword>
<keyword evidence="7 9" id="KW-0808">Transferase</keyword>
<evidence type="ECO:0000256" key="4">
    <source>
        <dbReference type="ARBA" id="ARBA00022692"/>
    </source>
</evidence>
<feature type="transmembrane region" description="Helical" evidence="8">
    <location>
        <begin position="210"/>
        <end position="229"/>
    </location>
</feature>
<evidence type="ECO:0000256" key="8">
    <source>
        <dbReference type="SAM" id="Phobius"/>
    </source>
</evidence>
<keyword evidence="7" id="KW-0012">Acyltransferase</keyword>
<dbReference type="Proteomes" id="UP000199428">
    <property type="component" value="Unassembled WGS sequence"/>
</dbReference>
<dbReference type="EMBL" id="FMWK01000010">
    <property type="protein sequence ID" value="SCZ79778.1"/>
    <property type="molecule type" value="Genomic_DNA"/>
</dbReference>
<evidence type="ECO:0000256" key="7">
    <source>
        <dbReference type="PIRNR" id="PIRNR016636"/>
    </source>
</evidence>
<feature type="transmembrane region" description="Helical" evidence="8">
    <location>
        <begin position="408"/>
        <end position="428"/>
    </location>
</feature>
<gene>
    <name evidence="9" type="ORF">SAMN02910350_01966</name>
</gene>
<feature type="transmembrane region" description="Helical" evidence="8">
    <location>
        <begin position="376"/>
        <end position="396"/>
    </location>
</feature>
<sequence>MLFNSYIFIFLFLPICIAGYFLINKAGKYRLGNVFLLGMSLWFYGYFNPAYLLIIIASVCINFTFYTLMKRMQKQTMLEAVTENDELQNMASASIGHLKKCKPVMVLAVAVNLGIIGYFKYMDFFIENVNAIAKTDWPLMHIVLPLGISFFTFQQISFVVDTYRGEVPTYDFLTYACYVTFFPQLVAGPIVTHDEMIPQLTNPAKKHINWNNMAMGFYIFALGLGKKILIADVFGNAVNWGYENVADLKATNAILIAIAYYFQIYFDFSGYCDMAIGLGKMLNIELPVNFDSPYKSLSIAEFWKRWHKTLTRFFTRYVYIPLGGNRKGKVRTIVNIFIVFFLSGLWHGAAWTFVLWGVMNGIFVIINRIFKKQFDAMHPALGWMITQVFTCLAWVFFRAETVSDAIKVIKQILYVDFTNIDVNILYAFQTSPLKWLLDGTPVTRSLPFIYVGLYYIGALFILLGFKNSYEKMKAFKPNWKNMIWAGFLMAASILSFSGISTFLYFNF</sequence>
<dbReference type="PIRSF" id="PIRSF500217">
    <property type="entry name" value="AlgI"/>
    <property type="match status" value="1"/>
</dbReference>